<evidence type="ECO:0000256" key="3">
    <source>
        <dbReference type="ARBA" id="ARBA00022452"/>
    </source>
</evidence>
<gene>
    <name evidence="13" type="ORF">DF185_22125</name>
</gene>
<dbReference type="InterPro" id="IPR023996">
    <property type="entry name" value="TonB-dep_OMP_SusC/RagA"/>
</dbReference>
<dbReference type="EMBL" id="QFLI01000015">
    <property type="protein sequence ID" value="PXX95418.1"/>
    <property type="molecule type" value="Genomic_DNA"/>
</dbReference>
<evidence type="ECO:0000256" key="5">
    <source>
        <dbReference type="ARBA" id="ARBA00023077"/>
    </source>
</evidence>
<reference evidence="13 14" key="1">
    <citation type="submission" date="2018-05" db="EMBL/GenBank/DDBJ databases">
        <title>Marinifilum breve JC075T sp. nov., a marine bacterium isolated from Yongle Blue Hole in the South China Sea.</title>
        <authorList>
            <person name="Fu T."/>
        </authorList>
    </citation>
    <scope>NUCLEOTIDE SEQUENCE [LARGE SCALE GENOMIC DNA]</scope>
    <source>
        <strain evidence="13 14">JC075</strain>
    </source>
</reference>
<evidence type="ECO:0000256" key="9">
    <source>
        <dbReference type="RuleBase" id="RU003357"/>
    </source>
</evidence>
<dbReference type="Gene3D" id="2.40.170.20">
    <property type="entry name" value="TonB-dependent receptor, beta-barrel domain"/>
    <property type="match status" value="1"/>
</dbReference>
<dbReference type="OrthoDB" id="9768177at2"/>
<evidence type="ECO:0000256" key="1">
    <source>
        <dbReference type="ARBA" id="ARBA00004571"/>
    </source>
</evidence>
<feature type="signal peptide" evidence="10">
    <location>
        <begin position="1"/>
        <end position="19"/>
    </location>
</feature>
<feature type="domain" description="TonB-dependent receptor-like beta-barrel" evidence="11">
    <location>
        <begin position="357"/>
        <end position="845"/>
    </location>
</feature>
<evidence type="ECO:0000256" key="10">
    <source>
        <dbReference type="SAM" id="SignalP"/>
    </source>
</evidence>
<evidence type="ECO:0000256" key="2">
    <source>
        <dbReference type="ARBA" id="ARBA00022448"/>
    </source>
</evidence>
<dbReference type="InterPro" id="IPR000531">
    <property type="entry name" value="Beta-barrel_TonB"/>
</dbReference>
<dbReference type="InterPro" id="IPR012910">
    <property type="entry name" value="Plug_dom"/>
</dbReference>
<evidence type="ECO:0000256" key="8">
    <source>
        <dbReference type="PROSITE-ProRule" id="PRU01360"/>
    </source>
</evidence>
<dbReference type="AlphaFoldDB" id="A0A2V3ZV27"/>
<dbReference type="InterPro" id="IPR008969">
    <property type="entry name" value="CarboxyPept-like_regulatory"/>
</dbReference>
<dbReference type="PROSITE" id="PS52016">
    <property type="entry name" value="TONB_DEPENDENT_REC_3"/>
    <property type="match status" value="1"/>
</dbReference>
<keyword evidence="2 8" id="KW-0813">Transport</keyword>
<dbReference type="Proteomes" id="UP000248079">
    <property type="component" value="Unassembled WGS sequence"/>
</dbReference>
<evidence type="ECO:0000313" key="13">
    <source>
        <dbReference type="EMBL" id="PXX95418.1"/>
    </source>
</evidence>
<proteinExistence type="inferred from homology"/>
<organism evidence="13 14">
    <name type="scientific">Marinifilum breve</name>
    <dbReference type="NCBI Taxonomy" id="2184082"/>
    <lineage>
        <taxon>Bacteria</taxon>
        <taxon>Pseudomonadati</taxon>
        <taxon>Bacteroidota</taxon>
        <taxon>Bacteroidia</taxon>
        <taxon>Marinilabiliales</taxon>
        <taxon>Marinifilaceae</taxon>
    </lineage>
</organism>
<keyword evidence="3 8" id="KW-1134">Transmembrane beta strand</keyword>
<evidence type="ECO:0000256" key="7">
    <source>
        <dbReference type="ARBA" id="ARBA00023237"/>
    </source>
</evidence>
<comment type="caution">
    <text evidence="13">The sequence shown here is derived from an EMBL/GenBank/DDBJ whole genome shotgun (WGS) entry which is preliminary data.</text>
</comment>
<dbReference type="FunFam" id="2.60.40.1120:FF:000003">
    <property type="entry name" value="Outer membrane protein Omp121"/>
    <property type="match status" value="1"/>
</dbReference>
<dbReference type="InterPro" id="IPR039426">
    <property type="entry name" value="TonB-dep_rcpt-like"/>
</dbReference>
<accession>A0A2V3ZV27</accession>
<comment type="subcellular location">
    <subcellularLocation>
        <location evidence="1 8">Cell outer membrane</location>
        <topology evidence="1 8">Multi-pass membrane protein</topology>
    </subcellularLocation>
</comment>
<evidence type="ECO:0000256" key="6">
    <source>
        <dbReference type="ARBA" id="ARBA00023136"/>
    </source>
</evidence>
<sequence>MKKLLLLFWAMFLTIGIFAQTQEIKGKVLDASNGEPLPGVSVVVKGTTTGAATDFDGVFSLKADQGQILVFSFVGYINQEIEVQTIENVEVLLQPDVMNLEQVVVVGYGVQRKKDKTGAVMNVGADDLQQGVLQDPVQGIMGKVAGVNITKKGGDPNAGFNVQIRGTAGFFSGTSPLYVVDGVPGVDPTTIAVEDIESFNVLKDASSAAIYGSRGATGVIIITTKQGKRNQKGKISYSGYISSDVVANELDLLSASEIRQYATENGLTLDDGGADTDWQDEVFRTGMSQSHNVSMSGGGEDHTYRASIGYTNFDGVVKGTDRERAIVRLNAMQKGLNDKLTLSVNLSGTFENNNYVQTSGNNGEAVLFQTFSRNPTYPVYKEDGTYFEVNDFENSNPLALINQIQNERDAKRYLANAKADLEIIDGLEAGVNISYRKDDDETWFHRPSYQITSSDGGFARRGYNNSDTKMLEATLKYNKVFKEKHNVNLLGGYSWQEDNRTSFAAQGRDLLSDKVGADNLRFANDVLPQDIESWKERNRLISFIGRAVYNYDSKYYFTATIRRDGSSRFGDNNEWGWFPSFSTAWDISSEKFMDNANWIDQLKFRVGFGVTGNQEIGNYHDIARISTGGRTLDPTTGEETLVIQQSSNANQDLKWEENREWNFGLDFALFNNKLTGSIDVYDKTTDDLLAEYAVPVPPNRYDRIYANAGEISNKGLEINLTANPIRTRDFTWKSTYSFSTNKQEVVSLSDDTYSLDNMKTSWISGRGMVGVWTQLIEPGRELGTFYGWKNAGIDQNGQWLFYDKDGNITKDQKDEDRQVIGNALPDFTMSWTNNLTYKNWDLNFTLRAVVGGDVLNVTRMILGNPNMLPNRNALKDAIQLAPILSDSPKFSDYYIEDGSFLRLDNVTLGYNVNVDKIKWLSNCRFYISSNNLFTLTKYSGIDPESSYGGYENLGLDMYDVYPKTKTFTFGMKIGF</sequence>
<feature type="domain" description="TonB-dependent receptor plug" evidence="12">
    <location>
        <begin position="113"/>
        <end position="219"/>
    </location>
</feature>
<evidence type="ECO:0000256" key="4">
    <source>
        <dbReference type="ARBA" id="ARBA00022692"/>
    </source>
</evidence>
<dbReference type="NCBIfam" id="TIGR04056">
    <property type="entry name" value="OMP_RagA_SusC"/>
    <property type="match status" value="1"/>
</dbReference>
<dbReference type="Gene3D" id="2.170.130.10">
    <property type="entry name" value="TonB-dependent receptor, plug domain"/>
    <property type="match status" value="1"/>
</dbReference>
<dbReference type="SUPFAM" id="SSF56935">
    <property type="entry name" value="Porins"/>
    <property type="match status" value="1"/>
</dbReference>
<dbReference type="NCBIfam" id="TIGR04057">
    <property type="entry name" value="SusC_RagA_signa"/>
    <property type="match status" value="1"/>
</dbReference>
<keyword evidence="7 8" id="KW-0998">Cell outer membrane</keyword>
<dbReference type="SUPFAM" id="SSF49464">
    <property type="entry name" value="Carboxypeptidase regulatory domain-like"/>
    <property type="match status" value="1"/>
</dbReference>
<dbReference type="Pfam" id="PF07715">
    <property type="entry name" value="Plug"/>
    <property type="match status" value="1"/>
</dbReference>
<evidence type="ECO:0000313" key="14">
    <source>
        <dbReference type="Proteomes" id="UP000248079"/>
    </source>
</evidence>
<dbReference type="RefSeq" id="WP_110363797.1">
    <property type="nucleotide sequence ID" value="NZ_QFLI01000015.1"/>
</dbReference>
<keyword evidence="5 9" id="KW-0798">TonB box</keyword>
<dbReference type="InterPro" id="IPR036942">
    <property type="entry name" value="Beta-barrel_TonB_sf"/>
</dbReference>
<keyword evidence="14" id="KW-1185">Reference proteome</keyword>
<dbReference type="Pfam" id="PF00593">
    <property type="entry name" value="TonB_dep_Rec_b-barrel"/>
    <property type="match status" value="1"/>
</dbReference>
<dbReference type="GO" id="GO:0009279">
    <property type="term" value="C:cell outer membrane"/>
    <property type="evidence" value="ECO:0007669"/>
    <property type="project" value="UniProtKB-SubCell"/>
</dbReference>
<dbReference type="InterPro" id="IPR037066">
    <property type="entry name" value="Plug_dom_sf"/>
</dbReference>
<dbReference type="Gene3D" id="2.60.40.1120">
    <property type="entry name" value="Carboxypeptidase-like, regulatory domain"/>
    <property type="match status" value="1"/>
</dbReference>
<keyword evidence="10" id="KW-0732">Signal</keyword>
<name>A0A2V3ZV27_9BACT</name>
<feature type="chain" id="PRO_5016074375" evidence="10">
    <location>
        <begin position="20"/>
        <end position="975"/>
    </location>
</feature>
<keyword evidence="6 8" id="KW-0472">Membrane</keyword>
<dbReference type="Pfam" id="PF13715">
    <property type="entry name" value="CarbopepD_reg_2"/>
    <property type="match status" value="1"/>
</dbReference>
<dbReference type="InterPro" id="IPR023997">
    <property type="entry name" value="TonB-dep_OMP_SusC/RagA_CS"/>
</dbReference>
<comment type="similarity">
    <text evidence="8 9">Belongs to the TonB-dependent receptor family.</text>
</comment>
<evidence type="ECO:0000259" key="12">
    <source>
        <dbReference type="Pfam" id="PF07715"/>
    </source>
</evidence>
<keyword evidence="4 8" id="KW-0812">Transmembrane</keyword>
<evidence type="ECO:0000259" key="11">
    <source>
        <dbReference type="Pfam" id="PF00593"/>
    </source>
</evidence>
<protein>
    <submittedName>
        <fullName evidence="13">SusC/RagA family TonB-linked outer membrane protein</fullName>
    </submittedName>
</protein>